<feature type="compositionally biased region" description="Gly residues" evidence="1">
    <location>
        <begin position="163"/>
        <end position="172"/>
    </location>
</feature>
<dbReference type="AlphaFoldDB" id="A0AAX3T7I3"/>
<accession>A0AAX3T7I3</accession>
<sequence length="180" mass="18623">MKSARRVVVSIAASAVMLTGSGVGLYGGVAGAAPVGEGHGLSTPAGAGFSSFPTIYQNWFWPNVGVRMEFNTLFNAAQTRDIARTGIVPAFAGTDLPYSGIGRWLDRGELQKLVMTGGCFAVGIRRTEVLSPVTKKKVAWAVQTYRTPGNTPRDVAAVCETGGDNGGGGDNQGGDSNQGL</sequence>
<evidence type="ECO:0000313" key="2">
    <source>
        <dbReference type="EMBL" id="WFP25128.1"/>
    </source>
</evidence>
<feature type="region of interest" description="Disordered" evidence="1">
    <location>
        <begin position="153"/>
        <end position="180"/>
    </location>
</feature>
<dbReference type="Proteomes" id="UP001213504">
    <property type="component" value="Chromosome"/>
</dbReference>
<proteinExistence type="predicted"/>
<evidence type="ECO:0000256" key="1">
    <source>
        <dbReference type="SAM" id="MobiDB-lite"/>
    </source>
</evidence>
<protein>
    <submittedName>
        <fullName evidence="2">Uncharacterized protein</fullName>
    </submittedName>
</protein>
<evidence type="ECO:0000313" key="3">
    <source>
        <dbReference type="Proteomes" id="UP001213504"/>
    </source>
</evidence>
<dbReference type="RefSeq" id="WP_165629245.1">
    <property type="nucleotide sequence ID" value="NZ_CP121270.1"/>
</dbReference>
<gene>
    <name evidence="2" type="ORF">P9A14_00920</name>
</gene>
<dbReference type="EMBL" id="CP121270">
    <property type="protein sequence ID" value="WFP25128.1"/>
    <property type="molecule type" value="Genomic_DNA"/>
</dbReference>
<organism evidence="2 3">
    <name type="scientific">Gordonia hongkongensis</name>
    <dbReference type="NCBI Taxonomy" id="1701090"/>
    <lineage>
        <taxon>Bacteria</taxon>
        <taxon>Bacillati</taxon>
        <taxon>Actinomycetota</taxon>
        <taxon>Actinomycetes</taxon>
        <taxon>Mycobacteriales</taxon>
        <taxon>Gordoniaceae</taxon>
        <taxon>Gordonia</taxon>
    </lineage>
</organism>
<reference evidence="2" key="1">
    <citation type="submission" date="2023-04" db="EMBL/GenBank/DDBJ databases">
        <title>Complete genome sequence of a phthalic acid esters degrading bacterial strain.</title>
        <authorList>
            <person name="Weng L."/>
            <person name="Jia Y."/>
            <person name="Ren L."/>
        </authorList>
    </citation>
    <scope>NUCLEOTIDE SEQUENCE</scope>
    <source>
        <strain evidence="2">RL-LY01</strain>
    </source>
</reference>
<name>A0AAX3T7I3_9ACTN</name>